<gene>
    <name evidence="2" type="ORF">LDH80_36715</name>
</gene>
<reference evidence="2" key="1">
    <citation type="submission" date="2021-09" db="EMBL/GenBank/DDBJ databases">
        <title>Complete genome sequence and metabolic characterization of Streptomyces tanashiensis DSM 731 the producer of antibacterial Kalafungin and diverse secondary metabolites.</title>
        <authorList>
            <person name="Abbasi M.N."/>
            <person name="Anwar M.N."/>
            <person name="Alam K."/>
            <person name="Shoaib M."/>
            <person name="Lin Z."/>
            <person name="Hayat M."/>
            <person name="Ali M.I."/>
            <person name="Malik H.M.T."/>
            <person name="Ahmed I."/>
            <person name="Li A."/>
            <person name="Hailong Wang H."/>
            <person name="Zhang Y."/>
        </authorList>
    </citation>
    <scope>NUCLEOTIDE SEQUENCE</scope>
    <source>
        <strain evidence="2">Kala</strain>
    </source>
</reference>
<name>A0ABY6R8J4_9ACTN</name>
<accession>A0ABY6R8J4</accession>
<evidence type="ECO:0000256" key="1">
    <source>
        <dbReference type="SAM" id="Phobius"/>
    </source>
</evidence>
<organism evidence="2 3">
    <name type="scientific">Streptomyces tanashiensis</name>
    <dbReference type="NCBI Taxonomy" id="67367"/>
    <lineage>
        <taxon>Bacteria</taxon>
        <taxon>Bacillati</taxon>
        <taxon>Actinomycetota</taxon>
        <taxon>Actinomycetes</taxon>
        <taxon>Kitasatosporales</taxon>
        <taxon>Streptomycetaceae</taxon>
        <taxon>Streptomyces</taxon>
    </lineage>
</organism>
<feature type="transmembrane region" description="Helical" evidence="1">
    <location>
        <begin position="49"/>
        <end position="66"/>
    </location>
</feature>
<dbReference type="EMBL" id="CP084204">
    <property type="protein sequence ID" value="UZX25900.1"/>
    <property type="molecule type" value="Genomic_DNA"/>
</dbReference>
<dbReference type="GeneID" id="95605099"/>
<keyword evidence="1" id="KW-1133">Transmembrane helix</keyword>
<keyword evidence="3" id="KW-1185">Reference proteome</keyword>
<sequence length="101" mass="10819">MAIEEFANCYGARVENTVDSIIDDLRNLGADAIRRVVEWNRNLRDSDRSLVLALAGIAAGVIIKILEKLLGATAAACFVGLLGGASWALLILAFTECVDQL</sequence>
<dbReference type="Proteomes" id="UP001164506">
    <property type="component" value="Chromosome"/>
</dbReference>
<protein>
    <submittedName>
        <fullName evidence="2">Uncharacterized protein</fullName>
    </submittedName>
</protein>
<evidence type="ECO:0000313" key="3">
    <source>
        <dbReference type="Proteomes" id="UP001164506"/>
    </source>
</evidence>
<feature type="transmembrane region" description="Helical" evidence="1">
    <location>
        <begin position="72"/>
        <end position="94"/>
    </location>
</feature>
<evidence type="ECO:0000313" key="2">
    <source>
        <dbReference type="EMBL" id="UZX25900.1"/>
    </source>
</evidence>
<keyword evidence="1" id="KW-0472">Membrane</keyword>
<keyword evidence="1" id="KW-0812">Transmembrane</keyword>
<dbReference type="RefSeq" id="WP_190102054.1">
    <property type="nucleotide sequence ID" value="NZ_BMUH01000002.1"/>
</dbReference>
<proteinExistence type="predicted"/>